<dbReference type="Gene3D" id="3.40.50.20">
    <property type="match status" value="1"/>
</dbReference>
<dbReference type="OrthoDB" id="3428978at2"/>
<organism evidence="1 2">
    <name type="scientific">Fluviispira sanaruensis</name>
    <dbReference type="NCBI Taxonomy" id="2493639"/>
    <lineage>
        <taxon>Bacteria</taxon>
        <taxon>Pseudomonadati</taxon>
        <taxon>Bdellovibrionota</taxon>
        <taxon>Oligoflexia</taxon>
        <taxon>Silvanigrellales</taxon>
        <taxon>Silvanigrellaceae</taxon>
        <taxon>Fluviispira</taxon>
    </lineage>
</organism>
<proteinExistence type="predicted"/>
<dbReference type="Proteomes" id="UP000291236">
    <property type="component" value="Chromosome"/>
</dbReference>
<protein>
    <submittedName>
        <fullName evidence="1">Uncharacterized protein</fullName>
    </submittedName>
</protein>
<dbReference type="EMBL" id="AP019368">
    <property type="protein sequence ID" value="BBH54318.1"/>
    <property type="molecule type" value="Genomic_DNA"/>
</dbReference>
<name>A0A4P2VN90_FLUSA</name>
<evidence type="ECO:0000313" key="1">
    <source>
        <dbReference type="EMBL" id="BBH54318.1"/>
    </source>
</evidence>
<sequence length="138" mass="16575">MKKKILIINRWDDEFSDYRKHFSEDQYDIYMLILIGNEKSIEINMPTDFRLAIDLSFDTCKDLIEDLLIKNTINKQEYIFSELIAFSEYDLIVAAQLRDYFNIPGDHLEKVLLWRDKNLMKEQLSKFGIRVPKWKCLS</sequence>
<accession>A0A4P2VN90</accession>
<dbReference type="AlphaFoldDB" id="A0A4P2VN90"/>
<evidence type="ECO:0000313" key="2">
    <source>
        <dbReference type="Proteomes" id="UP000291236"/>
    </source>
</evidence>
<dbReference type="InterPro" id="IPR031498">
    <property type="entry name" value="Bromo_TP-like"/>
</dbReference>
<dbReference type="RefSeq" id="WP_130611849.1">
    <property type="nucleotide sequence ID" value="NZ_AP019368.1"/>
</dbReference>
<dbReference type="KEGG" id="sbf:JCM31447_27820"/>
<dbReference type="Pfam" id="PF17027">
    <property type="entry name" value="Bromo_TP_like"/>
    <property type="match status" value="1"/>
</dbReference>
<keyword evidence="2" id="KW-1185">Reference proteome</keyword>
<gene>
    <name evidence="1" type="ORF">JCM31447_27820</name>
</gene>
<reference evidence="1 2" key="1">
    <citation type="submission" date="2018-12" db="EMBL/GenBank/DDBJ databases">
        <title>Rubrispira sanarue gen. nov., sp., nov., a member of the order Silvanigrellales, isolated from a brackish lake in Hamamatsu Japan.</title>
        <authorList>
            <person name="Maejima Y."/>
            <person name="Iino T."/>
            <person name="Muraguchi Y."/>
            <person name="Fukuda K."/>
            <person name="Nojiri H."/>
            <person name="Ohkuma M."/>
            <person name="Moriuchi R."/>
            <person name="Dohra H."/>
            <person name="Kimbara K."/>
            <person name="Shintani M."/>
        </authorList>
    </citation>
    <scope>NUCLEOTIDE SEQUENCE [LARGE SCALE GENOMIC DNA]</scope>
    <source>
        <strain evidence="1 2">RF1110005</strain>
    </source>
</reference>